<name>A0A0E9QHK8_ANGAN</name>
<reference evidence="1" key="1">
    <citation type="submission" date="2014-11" db="EMBL/GenBank/DDBJ databases">
        <authorList>
            <person name="Amaro Gonzalez C."/>
        </authorList>
    </citation>
    <scope>NUCLEOTIDE SEQUENCE</scope>
</reference>
<dbReference type="EMBL" id="GBXM01092226">
    <property type="protein sequence ID" value="JAH16351.1"/>
    <property type="molecule type" value="Transcribed_RNA"/>
</dbReference>
<accession>A0A0E9QHK8</accession>
<dbReference type="AlphaFoldDB" id="A0A0E9QHK8"/>
<evidence type="ECO:0000313" key="1">
    <source>
        <dbReference type="EMBL" id="JAH16351.1"/>
    </source>
</evidence>
<proteinExistence type="predicted"/>
<sequence>MVFHLWCQDTFLWWHFYRSYKFLFTLKHTLCVANHLHVCICGT</sequence>
<protein>
    <submittedName>
        <fullName evidence="1">Uncharacterized protein</fullName>
    </submittedName>
</protein>
<organism evidence="1">
    <name type="scientific">Anguilla anguilla</name>
    <name type="common">European freshwater eel</name>
    <name type="synonym">Muraena anguilla</name>
    <dbReference type="NCBI Taxonomy" id="7936"/>
    <lineage>
        <taxon>Eukaryota</taxon>
        <taxon>Metazoa</taxon>
        <taxon>Chordata</taxon>
        <taxon>Craniata</taxon>
        <taxon>Vertebrata</taxon>
        <taxon>Euteleostomi</taxon>
        <taxon>Actinopterygii</taxon>
        <taxon>Neopterygii</taxon>
        <taxon>Teleostei</taxon>
        <taxon>Anguilliformes</taxon>
        <taxon>Anguillidae</taxon>
        <taxon>Anguilla</taxon>
    </lineage>
</organism>
<reference evidence="1" key="2">
    <citation type="journal article" date="2015" name="Fish Shellfish Immunol.">
        <title>Early steps in the European eel (Anguilla anguilla)-Vibrio vulnificus interaction in the gills: Role of the RtxA13 toxin.</title>
        <authorList>
            <person name="Callol A."/>
            <person name="Pajuelo D."/>
            <person name="Ebbesson L."/>
            <person name="Teles M."/>
            <person name="MacKenzie S."/>
            <person name="Amaro C."/>
        </authorList>
    </citation>
    <scope>NUCLEOTIDE SEQUENCE</scope>
</reference>